<sequence length="194" mass="22245">MKNSDLAIKIKELRTRKGLSQEELSKSCGLSLRTIQRIENGETEPRGDTLKRLAFALNVTPDDLIDWAEQEDSRFLALLNLSAFSYIAFPILGIIIPLAIWVPKKDKIKYLDDTGRKLLNFQISWSICLFLIYILIFSSTIFHFRIGGIFGGIKKLIFIIMAFYLFNGVLIVINTVRSLMKKQVIYQPAIPFLR</sequence>
<dbReference type="EMBL" id="JBHUHZ010000001">
    <property type="protein sequence ID" value="MFD2161569.1"/>
    <property type="molecule type" value="Genomic_DNA"/>
</dbReference>
<dbReference type="InterPro" id="IPR050807">
    <property type="entry name" value="TransReg_Diox_bact_type"/>
</dbReference>
<dbReference type="InterPro" id="IPR010982">
    <property type="entry name" value="Lambda_DNA-bd_dom_sf"/>
</dbReference>
<dbReference type="PROSITE" id="PS50943">
    <property type="entry name" value="HTH_CROC1"/>
    <property type="match status" value="1"/>
</dbReference>
<dbReference type="SUPFAM" id="SSF47413">
    <property type="entry name" value="lambda repressor-like DNA-binding domains"/>
    <property type="match status" value="1"/>
</dbReference>
<reference evidence="9" key="1">
    <citation type="journal article" date="2019" name="Int. J. Syst. Evol. Microbiol.">
        <title>The Global Catalogue of Microorganisms (GCM) 10K type strain sequencing project: providing services to taxonomists for standard genome sequencing and annotation.</title>
        <authorList>
            <consortium name="The Broad Institute Genomics Platform"/>
            <consortium name="The Broad Institute Genome Sequencing Center for Infectious Disease"/>
            <person name="Wu L."/>
            <person name="Ma J."/>
        </authorList>
    </citation>
    <scope>NUCLEOTIDE SEQUENCE [LARGE SCALE GENOMIC DNA]</scope>
    <source>
        <strain evidence="9">KCTC 42217</strain>
    </source>
</reference>
<feature type="transmembrane region" description="Helical" evidence="6">
    <location>
        <begin position="156"/>
        <end position="176"/>
    </location>
</feature>
<dbReference type="InterPro" id="IPR001387">
    <property type="entry name" value="Cro/C1-type_HTH"/>
</dbReference>
<evidence type="ECO:0000256" key="1">
    <source>
        <dbReference type="ARBA" id="ARBA00004141"/>
    </source>
</evidence>
<evidence type="ECO:0000256" key="6">
    <source>
        <dbReference type="SAM" id="Phobius"/>
    </source>
</evidence>
<protein>
    <submittedName>
        <fullName evidence="8">DUF4870 domain-containing protein</fullName>
    </submittedName>
</protein>
<evidence type="ECO:0000256" key="4">
    <source>
        <dbReference type="ARBA" id="ARBA00023125"/>
    </source>
</evidence>
<accession>A0ABW4ZHQ9</accession>
<dbReference type="PANTHER" id="PTHR46797:SF1">
    <property type="entry name" value="METHYLPHOSPHONATE SYNTHASE"/>
    <property type="match status" value="1"/>
</dbReference>
<comment type="subcellular location">
    <subcellularLocation>
        <location evidence="1">Membrane</location>
        <topology evidence="1">Multi-pass membrane protein</topology>
    </subcellularLocation>
</comment>
<dbReference type="Proteomes" id="UP001597387">
    <property type="component" value="Unassembled WGS sequence"/>
</dbReference>
<keyword evidence="9" id="KW-1185">Reference proteome</keyword>
<keyword evidence="3 6" id="KW-1133">Transmembrane helix</keyword>
<dbReference type="PANTHER" id="PTHR46797">
    <property type="entry name" value="HTH-TYPE TRANSCRIPTIONAL REGULATOR"/>
    <property type="match status" value="1"/>
</dbReference>
<feature type="transmembrane region" description="Helical" evidence="6">
    <location>
        <begin position="83"/>
        <end position="102"/>
    </location>
</feature>
<evidence type="ECO:0000313" key="8">
    <source>
        <dbReference type="EMBL" id="MFD2161569.1"/>
    </source>
</evidence>
<dbReference type="RefSeq" id="WP_255899009.1">
    <property type="nucleotide sequence ID" value="NZ_JAFMZO010000001.1"/>
</dbReference>
<evidence type="ECO:0000256" key="3">
    <source>
        <dbReference type="ARBA" id="ARBA00022989"/>
    </source>
</evidence>
<feature type="domain" description="HTH cro/C1-type" evidence="7">
    <location>
        <begin position="10"/>
        <end position="64"/>
    </location>
</feature>
<organism evidence="8 9">
    <name type="scientific">Paradesertivirga mongoliensis</name>
    <dbReference type="NCBI Taxonomy" id="2100740"/>
    <lineage>
        <taxon>Bacteria</taxon>
        <taxon>Pseudomonadati</taxon>
        <taxon>Bacteroidota</taxon>
        <taxon>Sphingobacteriia</taxon>
        <taxon>Sphingobacteriales</taxon>
        <taxon>Sphingobacteriaceae</taxon>
        <taxon>Paradesertivirga</taxon>
    </lineage>
</organism>
<dbReference type="SMART" id="SM00530">
    <property type="entry name" value="HTH_XRE"/>
    <property type="match status" value="1"/>
</dbReference>
<evidence type="ECO:0000259" key="7">
    <source>
        <dbReference type="PROSITE" id="PS50943"/>
    </source>
</evidence>
<dbReference type="Pfam" id="PF09685">
    <property type="entry name" value="MamF_MmsF"/>
    <property type="match status" value="1"/>
</dbReference>
<comment type="caution">
    <text evidence="8">The sequence shown here is derived from an EMBL/GenBank/DDBJ whole genome shotgun (WGS) entry which is preliminary data.</text>
</comment>
<dbReference type="Gene3D" id="1.10.260.40">
    <property type="entry name" value="lambda repressor-like DNA-binding domains"/>
    <property type="match status" value="1"/>
</dbReference>
<proteinExistence type="predicted"/>
<name>A0ABW4ZHQ9_9SPHI</name>
<keyword evidence="4" id="KW-0238">DNA-binding</keyword>
<dbReference type="CDD" id="cd00093">
    <property type="entry name" value="HTH_XRE"/>
    <property type="match status" value="1"/>
</dbReference>
<gene>
    <name evidence="8" type="ORF">ACFSJU_04140</name>
</gene>
<evidence type="ECO:0000256" key="2">
    <source>
        <dbReference type="ARBA" id="ARBA00022692"/>
    </source>
</evidence>
<evidence type="ECO:0000313" key="9">
    <source>
        <dbReference type="Proteomes" id="UP001597387"/>
    </source>
</evidence>
<dbReference type="InterPro" id="IPR019109">
    <property type="entry name" value="MamF_MmsF"/>
</dbReference>
<evidence type="ECO:0000256" key="5">
    <source>
        <dbReference type="ARBA" id="ARBA00023136"/>
    </source>
</evidence>
<keyword evidence="2 6" id="KW-0812">Transmembrane</keyword>
<keyword evidence="5 6" id="KW-0472">Membrane</keyword>
<dbReference type="Pfam" id="PF01381">
    <property type="entry name" value="HTH_3"/>
    <property type="match status" value="1"/>
</dbReference>
<feature type="transmembrane region" description="Helical" evidence="6">
    <location>
        <begin position="123"/>
        <end position="144"/>
    </location>
</feature>